<keyword evidence="1" id="KW-0472">Membrane</keyword>
<organism evidence="2 3">
    <name type="scientific">Saprolegnia parasitica (strain CBS 223.65)</name>
    <dbReference type="NCBI Taxonomy" id="695850"/>
    <lineage>
        <taxon>Eukaryota</taxon>
        <taxon>Sar</taxon>
        <taxon>Stramenopiles</taxon>
        <taxon>Oomycota</taxon>
        <taxon>Saprolegniomycetes</taxon>
        <taxon>Saprolegniales</taxon>
        <taxon>Saprolegniaceae</taxon>
        <taxon>Saprolegnia</taxon>
    </lineage>
</organism>
<keyword evidence="1" id="KW-0812">Transmembrane</keyword>
<dbReference type="AlphaFoldDB" id="A0A067C6U6"/>
<keyword evidence="3" id="KW-1185">Reference proteome</keyword>
<dbReference type="KEGG" id="spar:SPRG_11719"/>
<dbReference type="Proteomes" id="UP000030745">
    <property type="component" value="Unassembled WGS sequence"/>
</dbReference>
<sequence length="92" mass="10312">MLPNALLKAGDATMLDYLFSNMQVFVLCTFLFYSDAMRELELTRIACGEQGAIPGELLRMDHTFRVAKFGKDANGEKKCSCIATTMNEHQEV</sequence>
<dbReference type="VEuPathDB" id="FungiDB:SPRG_11719"/>
<dbReference type="EMBL" id="KK583267">
    <property type="protein sequence ID" value="KDO22537.1"/>
    <property type="molecule type" value="Genomic_DNA"/>
</dbReference>
<keyword evidence="1" id="KW-1133">Transmembrane helix</keyword>
<protein>
    <submittedName>
        <fullName evidence="2">Uncharacterized protein</fullName>
    </submittedName>
</protein>
<dbReference type="OrthoDB" id="10573751at2759"/>
<gene>
    <name evidence="2" type="ORF">SPRG_11719</name>
</gene>
<proteinExistence type="predicted"/>
<evidence type="ECO:0000256" key="1">
    <source>
        <dbReference type="SAM" id="Phobius"/>
    </source>
</evidence>
<dbReference type="GeneID" id="24133740"/>
<evidence type="ECO:0000313" key="3">
    <source>
        <dbReference type="Proteomes" id="UP000030745"/>
    </source>
</evidence>
<reference evidence="2 3" key="1">
    <citation type="journal article" date="2013" name="PLoS Genet.">
        <title>Distinctive expansion of potential virulence genes in the genome of the oomycete fish pathogen Saprolegnia parasitica.</title>
        <authorList>
            <person name="Jiang R.H."/>
            <person name="de Bruijn I."/>
            <person name="Haas B.J."/>
            <person name="Belmonte R."/>
            <person name="Lobach L."/>
            <person name="Christie J."/>
            <person name="van den Ackerveken G."/>
            <person name="Bottin A."/>
            <person name="Bulone V."/>
            <person name="Diaz-Moreno S.M."/>
            <person name="Dumas B."/>
            <person name="Fan L."/>
            <person name="Gaulin E."/>
            <person name="Govers F."/>
            <person name="Grenville-Briggs L.J."/>
            <person name="Horner N.R."/>
            <person name="Levin J.Z."/>
            <person name="Mammella M."/>
            <person name="Meijer H.J."/>
            <person name="Morris P."/>
            <person name="Nusbaum C."/>
            <person name="Oome S."/>
            <person name="Phillips A.J."/>
            <person name="van Rooyen D."/>
            <person name="Rzeszutek E."/>
            <person name="Saraiva M."/>
            <person name="Secombes C.J."/>
            <person name="Seidl M.F."/>
            <person name="Snel B."/>
            <person name="Stassen J.H."/>
            <person name="Sykes S."/>
            <person name="Tripathy S."/>
            <person name="van den Berg H."/>
            <person name="Vega-Arreguin J.C."/>
            <person name="Wawra S."/>
            <person name="Young S.K."/>
            <person name="Zeng Q."/>
            <person name="Dieguez-Uribeondo J."/>
            <person name="Russ C."/>
            <person name="Tyler B.M."/>
            <person name="van West P."/>
        </authorList>
    </citation>
    <scope>NUCLEOTIDE SEQUENCE [LARGE SCALE GENOMIC DNA]</scope>
    <source>
        <strain evidence="2 3">CBS 223.65</strain>
    </source>
</reference>
<name>A0A067C6U6_SAPPC</name>
<evidence type="ECO:0000313" key="2">
    <source>
        <dbReference type="EMBL" id="KDO22537.1"/>
    </source>
</evidence>
<dbReference type="RefSeq" id="XP_012206783.1">
    <property type="nucleotide sequence ID" value="XM_012351393.1"/>
</dbReference>
<accession>A0A067C6U6</accession>
<feature type="transmembrane region" description="Helical" evidence="1">
    <location>
        <begin position="17"/>
        <end position="34"/>
    </location>
</feature>